<evidence type="ECO:0000313" key="5">
    <source>
        <dbReference type="EMBL" id="CAH9117410.1"/>
    </source>
</evidence>
<reference evidence="5" key="1">
    <citation type="submission" date="2022-07" db="EMBL/GenBank/DDBJ databases">
        <authorList>
            <person name="Macas J."/>
            <person name="Novak P."/>
            <person name="Neumann P."/>
        </authorList>
    </citation>
    <scope>NUCLEOTIDE SEQUENCE</scope>
</reference>
<dbReference type="AlphaFoldDB" id="A0A9P1A0S2"/>
<comment type="caution">
    <text evidence="5">The sequence shown here is derived from an EMBL/GenBank/DDBJ whole genome shotgun (WGS) entry which is preliminary data.</text>
</comment>
<keyword evidence="4" id="KW-1133">Transmembrane helix</keyword>
<keyword evidence="2 4" id="KW-0472">Membrane</keyword>
<dbReference type="PANTHER" id="PTHR31234">
    <property type="entry name" value="LATE EMBRYOGENESIS ABUNDANT (LEA) HYDROXYPROLINE-RICH GLYCOPROTEIN FAMILY"/>
    <property type="match status" value="1"/>
</dbReference>
<dbReference type="EMBL" id="CAMAPE010000073">
    <property type="protein sequence ID" value="CAH9117410.1"/>
    <property type="molecule type" value="Genomic_DNA"/>
</dbReference>
<accession>A0A9P1A0S2</accession>
<evidence type="ECO:0000256" key="2">
    <source>
        <dbReference type="ARBA" id="ARBA00023136"/>
    </source>
</evidence>
<name>A0A9P1A0S2_CUSEU</name>
<evidence type="ECO:0000256" key="1">
    <source>
        <dbReference type="ARBA" id="ARBA00004370"/>
    </source>
</evidence>
<feature type="region of interest" description="Disordered" evidence="3">
    <location>
        <begin position="1"/>
        <end position="136"/>
    </location>
</feature>
<dbReference type="OrthoDB" id="1924574at2759"/>
<evidence type="ECO:0000313" key="6">
    <source>
        <dbReference type="Proteomes" id="UP001152484"/>
    </source>
</evidence>
<feature type="compositionally biased region" description="Polar residues" evidence="3">
    <location>
        <begin position="122"/>
        <end position="136"/>
    </location>
</feature>
<dbReference type="GO" id="GO:0098542">
    <property type="term" value="P:defense response to other organism"/>
    <property type="evidence" value="ECO:0007669"/>
    <property type="project" value="InterPro"/>
</dbReference>
<organism evidence="5 6">
    <name type="scientific">Cuscuta europaea</name>
    <name type="common">European dodder</name>
    <dbReference type="NCBI Taxonomy" id="41803"/>
    <lineage>
        <taxon>Eukaryota</taxon>
        <taxon>Viridiplantae</taxon>
        <taxon>Streptophyta</taxon>
        <taxon>Embryophyta</taxon>
        <taxon>Tracheophyta</taxon>
        <taxon>Spermatophyta</taxon>
        <taxon>Magnoliopsida</taxon>
        <taxon>eudicotyledons</taxon>
        <taxon>Gunneridae</taxon>
        <taxon>Pentapetalae</taxon>
        <taxon>asterids</taxon>
        <taxon>lamiids</taxon>
        <taxon>Solanales</taxon>
        <taxon>Convolvulaceae</taxon>
        <taxon>Cuscuteae</taxon>
        <taxon>Cuscuta</taxon>
        <taxon>Cuscuta subgen. Cuscuta</taxon>
    </lineage>
</organism>
<dbReference type="GO" id="GO:0005886">
    <property type="term" value="C:plasma membrane"/>
    <property type="evidence" value="ECO:0007669"/>
    <property type="project" value="TreeGrafter"/>
</dbReference>
<evidence type="ECO:0008006" key="7">
    <source>
        <dbReference type="Google" id="ProtNLM"/>
    </source>
</evidence>
<evidence type="ECO:0000256" key="4">
    <source>
        <dbReference type="SAM" id="Phobius"/>
    </source>
</evidence>
<evidence type="ECO:0000256" key="3">
    <source>
        <dbReference type="SAM" id="MobiDB-lite"/>
    </source>
</evidence>
<feature type="compositionally biased region" description="Basic and acidic residues" evidence="3">
    <location>
        <begin position="1"/>
        <end position="14"/>
    </location>
</feature>
<keyword evidence="6" id="KW-1185">Reference proteome</keyword>
<gene>
    <name evidence="5" type="ORF">CEURO_LOCUS21545</name>
</gene>
<comment type="subcellular location">
    <subcellularLocation>
        <location evidence="1">Membrane</location>
    </subcellularLocation>
</comment>
<proteinExistence type="predicted"/>
<protein>
    <recommendedName>
        <fullName evidence="7">Late embryogenesis abundant protein LEA-2 subgroup domain-containing protein</fullName>
    </recommendedName>
</protein>
<dbReference type="PANTHER" id="PTHR31234:SF42">
    <property type="entry name" value="LATE EMBRYOGENESIS ABUNDANT (LEA) HYDROXYPROLINE-RICH GLYCOPROTEIN FAMILY"/>
    <property type="match status" value="1"/>
</dbReference>
<dbReference type="InterPro" id="IPR044839">
    <property type="entry name" value="NDR1-like"/>
</dbReference>
<feature type="transmembrane region" description="Helical" evidence="4">
    <location>
        <begin position="142"/>
        <end position="163"/>
    </location>
</feature>
<feature type="compositionally biased region" description="Polar residues" evidence="3">
    <location>
        <begin position="17"/>
        <end position="42"/>
    </location>
</feature>
<feature type="compositionally biased region" description="Polar residues" evidence="3">
    <location>
        <begin position="72"/>
        <end position="89"/>
    </location>
</feature>
<keyword evidence="4" id="KW-0812">Transmembrane</keyword>
<sequence>MSRYENNPHFRDLNDYETPNTPRGSGLANIQTRSRPPSSHQHPNGPAYGMPLPISHKSPVLQSPQPFLPPNHHQSSVPENASEFPSYQDGSDRRLPLPPSSRAGFRAGTQSAYPDHQRERYQPSQTRPPTGWSKSKTATPCAWLACCSLVVIGLVILIVLLVVNQPRSLKFDVSSVDLNAVSLDTGNLLSVDLTLLGNFSNPNKRGSVELKDSMVNLYYDGTQMASSNMLPFPLTHGEYKFQDVHLAAGQVGLPSNTSSLITKQMESGSVWFQVKGTFRIRSTGLIKYSYWLHAYCTIVLTYPPPGALVARSCTTKR</sequence>
<dbReference type="Proteomes" id="UP001152484">
    <property type="component" value="Unassembled WGS sequence"/>
</dbReference>